<proteinExistence type="predicted"/>
<reference evidence="2 3" key="1">
    <citation type="journal article" date="2023" name="Nucleic Acids Res.">
        <title>The hologenome of Daphnia magna reveals possible DNA methylation and microbiome-mediated evolution of the host genome.</title>
        <authorList>
            <person name="Chaturvedi A."/>
            <person name="Li X."/>
            <person name="Dhandapani V."/>
            <person name="Marshall H."/>
            <person name="Kissane S."/>
            <person name="Cuenca-Cambronero M."/>
            <person name="Asole G."/>
            <person name="Calvet F."/>
            <person name="Ruiz-Romero M."/>
            <person name="Marangio P."/>
            <person name="Guigo R."/>
            <person name="Rago D."/>
            <person name="Mirbahai L."/>
            <person name="Eastwood N."/>
            <person name="Colbourne J.K."/>
            <person name="Zhou J."/>
            <person name="Mallon E."/>
            <person name="Orsini L."/>
        </authorList>
    </citation>
    <scope>NUCLEOTIDE SEQUENCE [LARGE SCALE GENOMIC DNA]</scope>
    <source>
        <strain evidence="2">LRV0_1</strain>
    </source>
</reference>
<evidence type="ECO:0008006" key="4">
    <source>
        <dbReference type="Google" id="ProtNLM"/>
    </source>
</evidence>
<keyword evidence="3" id="KW-1185">Reference proteome</keyword>
<accession>A0ABR0ALI3</accession>
<dbReference type="Proteomes" id="UP001234178">
    <property type="component" value="Unassembled WGS sequence"/>
</dbReference>
<evidence type="ECO:0000256" key="1">
    <source>
        <dbReference type="SAM" id="SignalP"/>
    </source>
</evidence>
<comment type="caution">
    <text evidence="2">The sequence shown here is derived from an EMBL/GenBank/DDBJ whole genome shotgun (WGS) entry which is preliminary data.</text>
</comment>
<protein>
    <recommendedName>
        <fullName evidence="4">Secreted protein</fullName>
    </recommendedName>
</protein>
<keyword evidence="1" id="KW-0732">Signal</keyword>
<evidence type="ECO:0000313" key="2">
    <source>
        <dbReference type="EMBL" id="KAK4025967.1"/>
    </source>
</evidence>
<gene>
    <name evidence="2" type="ORF">OUZ56_014998</name>
</gene>
<evidence type="ECO:0000313" key="3">
    <source>
        <dbReference type="Proteomes" id="UP001234178"/>
    </source>
</evidence>
<dbReference type="EMBL" id="JAOYFB010000038">
    <property type="protein sequence ID" value="KAK4025967.1"/>
    <property type="molecule type" value="Genomic_DNA"/>
</dbReference>
<name>A0ABR0ALI3_9CRUS</name>
<organism evidence="2 3">
    <name type="scientific">Daphnia magna</name>
    <dbReference type="NCBI Taxonomy" id="35525"/>
    <lineage>
        <taxon>Eukaryota</taxon>
        <taxon>Metazoa</taxon>
        <taxon>Ecdysozoa</taxon>
        <taxon>Arthropoda</taxon>
        <taxon>Crustacea</taxon>
        <taxon>Branchiopoda</taxon>
        <taxon>Diplostraca</taxon>
        <taxon>Cladocera</taxon>
        <taxon>Anomopoda</taxon>
        <taxon>Daphniidae</taxon>
        <taxon>Daphnia</taxon>
    </lineage>
</organism>
<feature type="signal peptide" evidence="1">
    <location>
        <begin position="1"/>
        <end position="22"/>
    </location>
</feature>
<sequence>MEIFWSLSRLAFIGRWFFVCCSRPFGFIGHGQWCKVIPFASDVSSLSLYKLRKIIRVASDISLSNLRLSKCLDEASTSAFDCCHFAPDVKETSLKPDVYYCYFLPFVASFVTVK</sequence>
<feature type="chain" id="PRO_5047524571" description="Secreted protein" evidence="1">
    <location>
        <begin position="23"/>
        <end position="114"/>
    </location>
</feature>